<sequence length="202" mass="21116">MDHPDGEEAVLALCDAGANVDAADVHGHTPLHYAVWRGSASAVQLLLSRGASSLKRAESDICSPLHYASLLMSHPNGSEAVNSLLDAGWDVNTAGSNGWTPLHWAAQFHVPSAVLLLLKAGADPRACDNRGCQPLHHAANVVSSSGNRIQLIIMALLQAGADSDALSIEGCTPLEHAFLQGNISAAKVLIKAGATVCLWIYC</sequence>
<gene>
    <name evidence="4" type="ORF">BOTBODRAFT_156770</name>
</gene>
<evidence type="ECO:0000256" key="2">
    <source>
        <dbReference type="ARBA" id="ARBA00023043"/>
    </source>
</evidence>
<dbReference type="GO" id="GO:0005634">
    <property type="term" value="C:nucleus"/>
    <property type="evidence" value="ECO:0007669"/>
    <property type="project" value="TreeGrafter"/>
</dbReference>
<dbReference type="EMBL" id="KL198026">
    <property type="protein sequence ID" value="KDQ16805.1"/>
    <property type="molecule type" value="Genomic_DNA"/>
</dbReference>
<dbReference type="Proteomes" id="UP000027195">
    <property type="component" value="Unassembled WGS sequence"/>
</dbReference>
<dbReference type="SUPFAM" id="SSF48403">
    <property type="entry name" value="Ankyrin repeat"/>
    <property type="match status" value="1"/>
</dbReference>
<keyword evidence="2 3" id="KW-0040">ANK repeat</keyword>
<proteinExistence type="predicted"/>
<reference evidence="5" key="1">
    <citation type="journal article" date="2014" name="Proc. Natl. Acad. Sci. U.S.A.">
        <title>Extensive sampling of basidiomycete genomes demonstrates inadequacy of the white-rot/brown-rot paradigm for wood decay fungi.</title>
        <authorList>
            <person name="Riley R."/>
            <person name="Salamov A.A."/>
            <person name="Brown D.W."/>
            <person name="Nagy L.G."/>
            <person name="Floudas D."/>
            <person name="Held B.W."/>
            <person name="Levasseur A."/>
            <person name="Lombard V."/>
            <person name="Morin E."/>
            <person name="Otillar R."/>
            <person name="Lindquist E.A."/>
            <person name="Sun H."/>
            <person name="LaButti K.M."/>
            <person name="Schmutz J."/>
            <person name="Jabbour D."/>
            <person name="Luo H."/>
            <person name="Baker S.E."/>
            <person name="Pisabarro A.G."/>
            <person name="Walton J.D."/>
            <person name="Blanchette R.A."/>
            <person name="Henrissat B."/>
            <person name="Martin F."/>
            <person name="Cullen D."/>
            <person name="Hibbett D.S."/>
            <person name="Grigoriev I.V."/>
        </authorList>
    </citation>
    <scope>NUCLEOTIDE SEQUENCE [LARGE SCALE GENOMIC DNA]</scope>
    <source>
        <strain evidence="5">FD-172 SS1</strain>
    </source>
</reference>
<protein>
    <submittedName>
        <fullName evidence="4">Uncharacterized protein</fullName>
    </submittedName>
</protein>
<dbReference type="InParanoid" id="A0A067MQ45"/>
<evidence type="ECO:0000313" key="4">
    <source>
        <dbReference type="EMBL" id="KDQ16805.1"/>
    </source>
</evidence>
<keyword evidence="1" id="KW-0677">Repeat</keyword>
<dbReference type="InterPro" id="IPR036770">
    <property type="entry name" value="Ankyrin_rpt-contain_sf"/>
</dbReference>
<dbReference type="Pfam" id="PF12796">
    <property type="entry name" value="Ank_2"/>
    <property type="match status" value="2"/>
</dbReference>
<feature type="repeat" description="ANK" evidence="3">
    <location>
        <begin position="97"/>
        <end position="129"/>
    </location>
</feature>
<dbReference type="PANTHER" id="PTHR24124">
    <property type="entry name" value="ANKYRIN REPEAT FAMILY A"/>
    <property type="match status" value="1"/>
</dbReference>
<evidence type="ECO:0000313" key="5">
    <source>
        <dbReference type="Proteomes" id="UP000027195"/>
    </source>
</evidence>
<dbReference type="STRING" id="930990.A0A067MQ45"/>
<evidence type="ECO:0000256" key="3">
    <source>
        <dbReference type="PROSITE-ProRule" id="PRU00023"/>
    </source>
</evidence>
<dbReference type="PANTHER" id="PTHR24124:SF14">
    <property type="entry name" value="CHROMOSOME UNDETERMINED SCAFFOLD_25, WHOLE GENOME SHOTGUN SEQUENCE"/>
    <property type="match status" value="1"/>
</dbReference>
<feature type="repeat" description="ANK" evidence="3">
    <location>
        <begin position="26"/>
        <end position="58"/>
    </location>
</feature>
<accession>A0A067MQ45</accession>
<dbReference type="HOGENOM" id="CLU_000134_18_1_1"/>
<dbReference type="PROSITE" id="PS50297">
    <property type="entry name" value="ANK_REP_REGION"/>
    <property type="match status" value="3"/>
</dbReference>
<dbReference type="Gene3D" id="1.25.40.20">
    <property type="entry name" value="Ankyrin repeat-containing domain"/>
    <property type="match status" value="2"/>
</dbReference>
<organism evidence="4 5">
    <name type="scientific">Botryobasidium botryosum (strain FD-172 SS1)</name>
    <dbReference type="NCBI Taxonomy" id="930990"/>
    <lineage>
        <taxon>Eukaryota</taxon>
        <taxon>Fungi</taxon>
        <taxon>Dikarya</taxon>
        <taxon>Basidiomycota</taxon>
        <taxon>Agaricomycotina</taxon>
        <taxon>Agaricomycetes</taxon>
        <taxon>Cantharellales</taxon>
        <taxon>Botryobasidiaceae</taxon>
        <taxon>Botryobasidium</taxon>
    </lineage>
</organism>
<dbReference type="PROSITE" id="PS50088">
    <property type="entry name" value="ANK_REPEAT"/>
    <property type="match status" value="3"/>
</dbReference>
<dbReference type="SMART" id="SM00248">
    <property type="entry name" value="ANK"/>
    <property type="match status" value="5"/>
</dbReference>
<keyword evidence="5" id="KW-1185">Reference proteome</keyword>
<dbReference type="PRINTS" id="PR01415">
    <property type="entry name" value="ANKYRIN"/>
</dbReference>
<name>A0A067MQ45_BOTB1</name>
<evidence type="ECO:0000256" key="1">
    <source>
        <dbReference type="ARBA" id="ARBA00022737"/>
    </source>
</evidence>
<feature type="repeat" description="ANK" evidence="3">
    <location>
        <begin position="169"/>
        <end position="196"/>
    </location>
</feature>
<dbReference type="OrthoDB" id="194358at2759"/>
<dbReference type="AlphaFoldDB" id="A0A067MQ45"/>
<dbReference type="GO" id="GO:0010468">
    <property type="term" value="P:regulation of gene expression"/>
    <property type="evidence" value="ECO:0007669"/>
    <property type="project" value="TreeGrafter"/>
</dbReference>
<dbReference type="InterPro" id="IPR002110">
    <property type="entry name" value="Ankyrin_rpt"/>
</dbReference>